<evidence type="ECO:0000259" key="7">
    <source>
        <dbReference type="PROSITE" id="PS50075"/>
    </source>
</evidence>
<dbReference type="InterPro" id="IPR032088">
    <property type="entry name" value="SAT"/>
</dbReference>
<dbReference type="Gene3D" id="3.10.129.110">
    <property type="entry name" value="Polyketide synthase dehydratase"/>
    <property type="match status" value="1"/>
</dbReference>
<dbReference type="InterPro" id="IPR009081">
    <property type="entry name" value="PP-bd_ACP"/>
</dbReference>
<evidence type="ECO:0000313" key="10">
    <source>
        <dbReference type="EMBL" id="PCH42158.1"/>
    </source>
</evidence>
<dbReference type="SUPFAM" id="SSF53901">
    <property type="entry name" value="Thiolase-like"/>
    <property type="match status" value="2"/>
</dbReference>
<evidence type="ECO:0000256" key="1">
    <source>
        <dbReference type="ARBA" id="ARBA00005179"/>
    </source>
</evidence>
<dbReference type="InterPro" id="IPR049551">
    <property type="entry name" value="PKS_DH_C"/>
</dbReference>
<feature type="active site" description="Proton acceptor; for dehydratase activity" evidence="6">
    <location>
        <position position="1286"/>
    </location>
</feature>
<dbReference type="InterPro" id="IPR001227">
    <property type="entry name" value="Ac_transferase_dom_sf"/>
</dbReference>
<dbReference type="InterPro" id="IPR018201">
    <property type="entry name" value="Ketoacyl_synth_AS"/>
</dbReference>
<protein>
    <submittedName>
        <fullName evidence="10">Ketoacyl-synt-domain-containing protein</fullName>
    </submittedName>
</protein>
<dbReference type="InterPro" id="IPR014030">
    <property type="entry name" value="Ketoacyl_synth_N"/>
</dbReference>
<feature type="region of interest" description="C-terminal hotdog fold" evidence="6">
    <location>
        <begin position="1410"/>
        <end position="1558"/>
    </location>
</feature>
<dbReference type="SUPFAM" id="SSF47336">
    <property type="entry name" value="ACP-like"/>
    <property type="match status" value="1"/>
</dbReference>
<dbReference type="Pfam" id="PF00109">
    <property type="entry name" value="ketoacyl-synt"/>
    <property type="match status" value="1"/>
</dbReference>
<feature type="domain" description="Carrier" evidence="7">
    <location>
        <begin position="1593"/>
        <end position="1668"/>
    </location>
</feature>
<dbReference type="InterPro" id="IPR020806">
    <property type="entry name" value="PKS_PP-bd"/>
</dbReference>
<evidence type="ECO:0000256" key="3">
    <source>
        <dbReference type="ARBA" id="ARBA00022553"/>
    </source>
</evidence>
<dbReference type="PANTHER" id="PTHR43775">
    <property type="entry name" value="FATTY ACID SYNTHASE"/>
    <property type="match status" value="1"/>
</dbReference>
<gene>
    <name evidence="10" type="ORF">WOLCODRAFT_101635</name>
</gene>
<evidence type="ECO:0000256" key="4">
    <source>
        <dbReference type="ARBA" id="ARBA00022679"/>
    </source>
</evidence>
<dbReference type="InterPro" id="IPR049900">
    <property type="entry name" value="PKS_mFAS_DH"/>
</dbReference>
<dbReference type="Pfam" id="PF22621">
    <property type="entry name" value="CurL-like_PKS_C"/>
    <property type="match status" value="1"/>
</dbReference>
<dbReference type="Proteomes" id="UP000218811">
    <property type="component" value="Unassembled WGS sequence"/>
</dbReference>
<dbReference type="InterPro" id="IPR036736">
    <property type="entry name" value="ACP-like_sf"/>
</dbReference>
<keyword evidence="2" id="KW-0596">Phosphopantetheine</keyword>
<dbReference type="SMART" id="SM00823">
    <property type="entry name" value="PKS_PP"/>
    <property type="match status" value="1"/>
</dbReference>
<dbReference type="STRING" id="742152.A0A2H3JWC9"/>
<dbReference type="Pfam" id="PF00698">
    <property type="entry name" value="Acyl_transf_1"/>
    <property type="match status" value="1"/>
</dbReference>
<evidence type="ECO:0000259" key="9">
    <source>
        <dbReference type="PROSITE" id="PS52019"/>
    </source>
</evidence>
<dbReference type="GO" id="GO:0044550">
    <property type="term" value="P:secondary metabolite biosynthetic process"/>
    <property type="evidence" value="ECO:0007669"/>
    <property type="project" value="UniProtKB-ARBA"/>
</dbReference>
<dbReference type="Gene3D" id="3.40.366.10">
    <property type="entry name" value="Malonyl-Coenzyme A Acyl Carrier Protein, domain 2"/>
    <property type="match status" value="3"/>
</dbReference>
<dbReference type="InterPro" id="IPR030918">
    <property type="entry name" value="PT_fungal_PKS"/>
</dbReference>
<dbReference type="InterPro" id="IPR016039">
    <property type="entry name" value="Thiolase-like"/>
</dbReference>
<sequence length="1944" mass="211412">MASGSADVYIFDGLGTATQFDTRTIETALCHSSTALGEQILLKCHLAFLEELDKLATGELTDLGLDPNHFCAPTSLLDVVPIARRNAVVAMINLFLIQLLRYICFERTNLGLGVVRDSCSCPQELLGRSSGMLAATVVAMSSDLSTIPDSAAMMVRLAFWTGLRCQQYVCSELSGINKADQQSSWSLSVPDCTRVEIQGAIEEFNKDQRNATQVYLTAVLGPTCVTVSGKPDTLSNFRKTHLPATSTASHSLPIHALFHAPELQPVKAAVMTDITRRDIRVPSYESLKHRLRSPVDGFLMERASHTRNIPLVEAIVDVILLHPVNFDTVLEVVRADLLAIAASSVRVANIGPDAGLWRMAAQGLHGCPLTMVDGSQPRPSAEVTTTQSANHESIAIVGMAVKFSGAENADTLWHILENGLNTVSEIPAHRFDVTKYANSAHESTRTLKTRYGNFLDDVDVFDNAFFRVSPREARSMDPQQRVLLHVAYHALEDAGYVPNATPTFDPETFGVYVGLATNDYVQNLRNEIDVYYTTGTMAAFLSGKVSYALGFGGPALVVDTACSSSVVAIYQACRALSNGDCNAAIAGGVNVITSPDMYMGLDRAHFLSPSGQCRPWDASANGYCRAEGCGMFVLKRLSDALAENDRILGVIRGVEVNQSGTADSITHPHRDTQVKLLRKVLRSAGVHPHEVSVVEAHGTGTQAGDPTEIESLRARAIPAAISVKRLNPRIADLALDNTRINTEATSWGDLGDGRKRLAVLNNYGAAGSNSALILEEPPSIPKVDEASSPSILLGFSAKTEEALERLRLKYIAALNRDVRDYTSLSDFAYTATVRRQIYRYRISVSSSLREDICSSLSIARVVDANSLRGKIIFVFSGQGGQYLGMGVGLYESILSFRRTVDRCHRKLLSWGFSGVLHILQKQAAHDASLDVEAQQSALFVLQYALATLWMSWGIRPDALAGHSIGEYAALVIADALSLDDALWLVAQRGRLIQTKCTPNHTGMLVVKARPEAVEAILEEHQGLRSLSIACYNSPASCVVAGKLEELSLLESYCACVAHPTVAADVPYGYHSSAMDPIVDDLRTMGRHIKTTAPSIPVLSCVHGTVVAPGDSMSFSSEYFARHCAEPVRFRHGIQALVSWPEFSEVAAWIEFGPSPITLPLIRSASDPSSRTIYLKTLQRDVPDHGALCNAMSQAYCLPIDIHWRTVFLDLAPSARITSIPSYPFARTSFWVPYREDTGGINTSPPTSTLAPSSVLSDYLQPLSSSTPNLAVFELGIDSVAGLISGHKISGYALCPASVYHELALTTAQVLLREGYDSELALELLDVVYESPLLYVQCVNQTMRVEIHRAGADSSSGQFKIISLTDGHREQLHCTGTFRARPRDDIVDRLTRWQDMVRRHMDSLHIGALDTKTIYAKSIYSQFSRAVEYSSSYQTMKTITMHSDSVHAYALVQSSSSSSSRHTVRSIFMDTLLHAVGFVLNHSSTDGHVFVCVRAEEVTILPSAIEVSAMYGVYCNIGFMSEAYAVADSYAVELDSGAGRIVARIGKMRFRKLSLSGFTTLLANNAEKIAAVSAHTHTMNFSDLPVASGHVTSQCLQDCLRDAIAETCGVSTSQISLQSRLDDLGIDSLMSIELASRLNTLLPSLNVSPSSFVKWEFVGDLVREVEKHFTRPDGIPSHPVPIVELQSQSMTRHDTCANPLRLQTSDKENDVPLILIHDGSGLAHPYSRLSSLGVSVWGVHNPKLLTGEEWEGGIVEMATHYVGLIKAAVSSPAYIVGGWSFGGVVAFEIARQLAASGVRVVGLLLIDSPHPRMRSPLPDNVIDAVIQDRDLAGKHASLVRTQMRYAAKALARYDPAQSPASGCIAPRTVMLSSREAYPIDSLGTEVAGFLADRTDRNQSVRGWEDILQAPVPSLDIPGNHFEPFEPQNVGKVSEQMKKALDLLLQ</sequence>
<dbReference type="SUPFAM" id="SSF52151">
    <property type="entry name" value="FabD/lysophospholipase-like"/>
    <property type="match status" value="1"/>
</dbReference>
<evidence type="ECO:0000259" key="8">
    <source>
        <dbReference type="PROSITE" id="PS52004"/>
    </source>
</evidence>
<dbReference type="InterPro" id="IPR050091">
    <property type="entry name" value="PKS_NRPS_Biosynth_Enz"/>
</dbReference>
<dbReference type="EMBL" id="KB468124">
    <property type="protein sequence ID" value="PCH42158.1"/>
    <property type="molecule type" value="Genomic_DNA"/>
</dbReference>
<feature type="region of interest" description="N-terminal hotdog fold" evidence="6">
    <location>
        <begin position="1255"/>
        <end position="1384"/>
    </location>
</feature>
<dbReference type="Gene3D" id="3.40.47.10">
    <property type="match status" value="2"/>
</dbReference>
<evidence type="ECO:0000313" key="11">
    <source>
        <dbReference type="Proteomes" id="UP000218811"/>
    </source>
</evidence>
<dbReference type="OMA" id="GQCRPWD"/>
<dbReference type="Pfam" id="PF14765">
    <property type="entry name" value="PS-DH"/>
    <property type="match status" value="1"/>
</dbReference>
<evidence type="ECO:0000256" key="2">
    <source>
        <dbReference type="ARBA" id="ARBA00022450"/>
    </source>
</evidence>
<keyword evidence="5" id="KW-0843">Virulence</keyword>
<dbReference type="InterPro" id="IPR016036">
    <property type="entry name" value="Malonyl_transacylase_ACP-bd"/>
</dbReference>
<dbReference type="NCBIfam" id="TIGR04532">
    <property type="entry name" value="PT_fungal_PKS"/>
    <property type="match status" value="1"/>
</dbReference>
<reference evidence="10 11" key="1">
    <citation type="journal article" date="2012" name="Science">
        <title>The Paleozoic origin of enzymatic lignin decomposition reconstructed from 31 fungal genomes.</title>
        <authorList>
            <person name="Floudas D."/>
            <person name="Binder M."/>
            <person name="Riley R."/>
            <person name="Barry K."/>
            <person name="Blanchette R.A."/>
            <person name="Henrissat B."/>
            <person name="Martinez A.T."/>
            <person name="Otillar R."/>
            <person name="Spatafora J.W."/>
            <person name="Yadav J.S."/>
            <person name="Aerts A."/>
            <person name="Benoit I."/>
            <person name="Boyd A."/>
            <person name="Carlson A."/>
            <person name="Copeland A."/>
            <person name="Coutinho P.M."/>
            <person name="de Vries R.P."/>
            <person name="Ferreira P."/>
            <person name="Findley K."/>
            <person name="Foster B."/>
            <person name="Gaskell J."/>
            <person name="Glotzer D."/>
            <person name="Gorecki P."/>
            <person name="Heitman J."/>
            <person name="Hesse C."/>
            <person name="Hori C."/>
            <person name="Igarashi K."/>
            <person name="Jurgens J.A."/>
            <person name="Kallen N."/>
            <person name="Kersten P."/>
            <person name="Kohler A."/>
            <person name="Kuees U."/>
            <person name="Kumar T.K.A."/>
            <person name="Kuo A."/>
            <person name="LaButti K."/>
            <person name="Larrondo L.F."/>
            <person name="Lindquist E."/>
            <person name="Ling A."/>
            <person name="Lombard V."/>
            <person name="Lucas S."/>
            <person name="Lundell T."/>
            <person name="Martin R."/>
            <person name="McLaughlin D.J."/>
            <person name="Morgenstern I."/>
            <person name="Morin E."/>
            <person name="Murat C."/>
            <person name="Nagy L.G."/>
            <person name="Nolan M."/>
            <person name="Ohm R.A."/>
            <person name="Patyshakuliyeva A."/>
            <person name="Rokas A."/>
            <person name="Ruiz-Duenas F.J."/>
            <person name="Sabat G."/>
            <person name="Salamov A."/>
            <person name="Samejima M."/>
            <person name="Schmutz J."/>
            <person name="Slot J.C."/>
            <person name="St John F."/>
            <person name="Stenlid J."/>
            <person name="Sun H."/>
            <person name="Sun S."/>
            <person name="Syed K."/>
            <person name="Tsang A."/>
            <person name="Wiebenga A."/>
            <person name="Young D."/>
            <person name="Pisabarro A."/>
            <person name="Eastwood D.C."/>
            <person name="Martin F."/>
            <person name="Cullen D."/>
            <person name="Grigoriev I.V."/>
            <person name="Hibbett D.S."/>
        </authorList>
    </citation>
    <scope>NUCLEOTIDE SEQUENCE [LARGE SCALE GENOMIC DNA]</scope>
    <source>
        <strain evidence="10 11">MD-104</strain>
    </source>
</reference>
<dbReference type="PANTHER" id="PTHR43775:SF21">
    <property type="entry name" value="NON-REDUCING POLYKETIDE SYNTHASE AUSA-RELATED"/>
    <property type="match status" value="1"/>
</dbReference>
<name>A0A2H3JWC9_WOLCO</name>
<dbReference type="GO" id="GO:0004315">
    <property type="term" value="F:3-oxoacyl-[acyl-carrier-protein] synthase activity"/>
    <property type="evidence" value="ECO:0007669"/>
    <property type="project" value="InterPro"/>
</dbReference>
<dbReference type="InterPro" id="IPR006162">
    <property type="entry name" value="Ppantetheine_attach_site"/>
</dbReference>
<dbReference type="SMART" id="SM00825">
    <property type="entry name" value="PKS_KS"/>
    <property type="match status" value="1"/>
</dbReference>
<dbReference type="OrthoDB" id="329835at2759"/>
<evidence type="ECO:0000256" key="5">
    <source>
        <dbReference type="ARBA" id="ARBA00023026"/>
    </source>
</evidence>
<keyword evidence="11" id="KW-1185">Reference proteome</keyword>
<dbReference type="PROSITE" id="PS00012">
    <property type="entry name" value="PHOSPHOPANTETHEINE"/>
    <property type="match status" value="1"/>
</dbReference>
<proteinExistence type="predicted"/>
<keyword evidence="3" id="KW-0597">Phosphoprotein</keyword>
<feature type="domain" description="Ketosynthase family 3 (KS3)" evidence="8">
    <location>
        <begin position="391"/>
        <end position="776"/>
    </location>
</feature>
<dbReference type="Gene3D" id="1.10.1200.10">
    <property type="entry name" value="ACP-like"/>
    <property type="match status" value="1"/>
</dbReference>
<dbReference type="InterPro" id="IPR029058">
    <property type="entry name" value="AB_hydrolase_fold"/>
</dbReference>
<dbReference type="PROSITE" id="PS50075">
    <property type="entry name" value="CARRIER"/>
    <property type="match status" value="1"/>
</dbReference>
<feature type="active site" description="Proton donor; for dehydratase activity" evidence="6">
    <location>
        <position position="1469"/>
    </location>
</feature>
<dbReference type="Pfam" id="PF16073">
    <property type="entry name" value="SAT"/>
    <property type="match status" value="1"/>
</dbReference>
<dbReference type="PROSITE" id="PS52004">
    <property type="entry name" value="KS3_2"/>
    <property type="match status" value="1"/>
</dbReference>
<dbReference type="Pfam" id="PF00550">
    <property type="entry name" value="PP-binding"/>
    <property type="match status" value="1"/>
</dbReference>
<organism evidence="10 11">
    <name type="scientific">Wolfiporia cocos (strain MD-104)</name>
    <name type="common">Brown rot fungus</name>
    <dbReference type="NCBI Taxonomy" id="742152"/>
    <lineage>
        <taxon>Eukaryota</taxon>
        <taxon>Fungi</taxon>
        <taxon>Dikarya</taxon>
        <taxon>Basidiomycota</taxon>
        <taxon>Agaricomycotina</taxon>
        <taxon>Agaricomycetes</taxon>
        <taxon>Polyporales</taxon>
        <taxon>Phaeolaceae</taxon>
        <taxon>Wolfiporia</taxon>
    </lineage>
</organism>
<dbReference type="GO" id="GO:0006633">
    <property type="term" value="P:fatty acid biosynthetic process"/>
    <property type="evidence" value="ECO:0007669"/>
    <property type="project" value="InterPro"/>
</dbReference>
<dbReference type="SMART" id="SM00827">
    <property type="entry name" value="PKS_AT"/>
    <property type="match status" value="1"/>
</dbReference>
<dbReference type="Pfam" id="PF00975">
    <property type="entry name" value="Thioesterase"/>
    <property type="match status" value="1"/>
</dbReference>
<dbReference type="PROSITE" id="PS52019">
    <property type="entry name" value="PKS_MFAS_DH"/>
    <property type="match status" value="1"/>
</dbReference>
<dbReference type="Gene3D" id="3.30.70.3320">
    <property type="match status" value="1"/>
</dbReference>
<dbReference type="GO" id="GO:0004312">
    <property type="term" value="F:fatty acid synthase activity"/>
    <property type="evidence" value="ECO:0007669"/>
    <property type="project" value="TreeGrafter"/>
</dbReference>
<dbReference type="InterPro" id="IPR020841">
    <property type="entry name" value="PKS_Beta-ketoAc_synthase_dom"/>
</dbReference>
<keyword evidence="4" id="KW-0808">Transferase</keyword>
<dbReference type="InterPro" id="IPR016035">
    <property type="entry name" value="Acyl_Trfase/lysoPLipase"/>
</dbReference>
<dbReference type="InterPro" id="IPR042104">
    <property type="entry name" value="PKS_dehydratase_sf"/>
</dbReference>
<dbReference type="Gene3D" id="3.40.50.1820">
    <property type="entry name" value="alpha/beta hydrolase"/>
    <property type="match status" value="1"/>
</dbReference>
<comment type="pathway">
    <text evidence="1">Secondary metabolite biosynthesis.</text>
</comment>
<evidence type="ECO:0000256" key="6">
    <source>
        <dbReference type="PROSITE-ProRule" id="PRU01363"/>
    </source>
</evidence>
<dbReference type="InterPro" id="IPR014031">
    <property type="entry name" value="Ketoacyl_synth_C"/>
</dbReference>
<dbReference type="SUPFAM" id="SSF53474">
    <property type="entry name" value="alpha/beta-Hydrolases"/>
    <property type="match status" value="1"/>
</dbReference>
<dbReference type="InterPro" id="IPR014043">
    <property type="entry name" value="Acyl_transferase_dom"/>
</dbReference>
<dbReference type="GO" id="GO:0031177">
    <property type="term" value="F:phosphopantetheine binding"/>
    <property type="evidence" value="ECO:0007669"/>
    <property type="project" value="InterPro"/>
</dbReference>
<dbReference type="InterPro" id="IPR001031">
    <property type="entry name" value="Thioesterase"/>
</dbReference>
<dbReference type="SUPFAM" id="SSF55048">
    <property type="entry name" value="Probable ACP-binding domain of malonyl-CoA ACP transacylase"/>
    <property type="match status" value="1"/>
</dbReference>
<dbReference type="Gene3D" id="3.30.70.3290">
    <property type="match status" value="1"/>
</dbReference>
<dbReference type="Pfam" id="PF02801">
    <property type="entry name" value="Ketoacyl-synt_C"/>
    <property type="match status" value="1"/>
</dbReference>
<feature type="domain" description="PKS/mFAS DH" evidence="9">
    <location>
        <begin position="1255"/>
        <end position="1558"/>
    </location>
</feature>
<dbReference type="PROSITE" id="PS00606">
    <property type="entry name" value="KS3_1"/>
    <property type="match status" value="1"/>
</dbReference>
<dbReference type="CDD" id="cd00833">
    <property type="entry name" value="PKS"/>
    <property type="match status" value="1"/>
</dbReference>
<accession>A0A2H3JWC9</accession>